<comment type="caution">
    <text evidence="9">The sequence shown here is derived from an EMBL/GenBank/DDBJ whole genome shotgun (WGS) entry which is preliminary data.</text>
</comment>
<evidence type="ECO:0000259" key="8">
    <source>
        <dbReference type="Pfam" id="PF13396"/>
    </source>
</evidence>
<evidence type="ECO:0000313" key="10">
    <source>
        <dbReference type="Proteomes" id="UP000523955"/>
    </source>
</evidence>
<dbReference type="GO" id="GO:0005886">
    <property type="term" value="C:plasma membrane"/>
    <property type="evidence" value="ECO:0007669"/>
    <property type="project" value="UniProtKB-SubCell"/>
</dbReference>
<keyword evidence="10" id="KW-1185">Reference proteome</keyword>
<feature type="transmembrane region" description="Helical" evidence="7">
    <location>
        <begin position="6"/>
        <end position="25"/>
    </location>
</feature>
<keyword evidence="5 7" id="KW-0472">Membrane</keyword>
<sequence length="141" mass="15967">MIKLDLLVGVVSFALLVFCLVEVISTPESRIRNLPKVAWVLLVLLFPLVGSIAWLVAGRPETNAPRSSTGAAPGFPEYERPGRAAPADAAKDEEFLRQVRERAEQQRRAHDLARRERERLAEEERERFRKGRREGDAPEQP</sequence>
<keyword evidence="4 7" id="KW-1133">Transmembrane helix</keyword>
<reference evidence="9 10" key="1">
    <citation type="submission" date="2020-08" db="EMBL/GenBank/DDBJ databases">
        <authorList>
            <person name="Seo M.-J."/>
        </authorList>
    </citation>
    <scope>NUCLEOTIDE SEQUENCE [LARGE SCALE GENOMIC DNA]</scope>
    <source>
        <strain evidence="9 10">KIGAM211</strain>
    </source>
</reference>
<evidence type="ECO:0000256" key="1">
    <source>
        <dbReference type="ARBA" id="ARBA00004651"/>
    </source>
</evidence>
<evidence type="ECO:0000256" key="6">
    <source>
        <dbReference type="SAM" id="MobiDB-lite"/>
    </source>
</evidence>
<dbReference type="RefSeq" id="WP_185253181.1">
    <property type="nucleotide sequence ID" value="NZ_JACKXE010000001.1"/>
</dbReference>
<evidence type="ECO:0000256" key="3">
    <source>
        <dbReference type="ARBA" id="ARBA00022692"/>
    </source>
</evidence>
<dbReference type="EMBL" id="JACKXE010000001">
    <property type="protein sequence ID" value="MBB6628092.1"/>
    <property type="molecule type" value="Genomic_DNA"/>
</dbReference>
<feature type="transmembrane region" description="Helical" evidence="7">
    <location>
        <begin position="37"/>
        <end position="57"/>
    </location>
</feature>
<evidence type="ECO:0000256" key="7">
    <source>
        <dbReference type="SAM" id="Phobius"/>
    </source>
</evidence>
<dbReference type="AlphaFoldDB" id="A0A7X0VBL4"/>
<feature type="region of interest" description="Disordered" evidence="6">
    <location>
        <begin position="61"/>
        <end position="141"/>
    </location>
</feature>
<evidence type="ECO:0000313" key="9">
    <source>
        <dbReference type="EMBL" id="MBB6628092.1"/>
    </source>
</evidence>
<keyword evidence="3 7" id="KW-0812">Transmembrane</keyword>
<protein>
    <submittedName>
        <fullName evidence="9">PLDc N-terminal domain-containing protein</fullName>
    </submittedName>
</protein>
<evidence type="ECO:0000256" key="2">
    <source>
        <dbReference type="ARBA" id="ARBA00022475"/>
    </source>
</evidence>
<keyword evidence="2" id="KW-1003">Cell membrane</keyword>
<organism evidence="9 10">
    <name type="scientific">Nocardioides luti</name>
    <dbReference type="NCBI Taxonomy" id="2761101"/>
    <lineage>
        <taxon>Bacteria</taxon>
        <taxon>Bacillati</taxon>
        <taxon>Actinomycetota</taxon>
        <taxon>Actinomycetes</taxon>
        <taxon>Propionibacteriales</taxon>
        <taxon>Nocardioidaceae</taxon>
        <taxon>Nocardioides</taxon>
    </lineage>
</organism>
<dbReference type="Proteomes" id="UP000523955">
    <property type="component" value="Unassembled WGS sequence"/>
</dbReference>
<comment type="subcellular location">
    <subcellularLocation>
        <location evidence="1">Cell membrane</location>
        <topology evidence="1">Multi-pass membrane protein</topology>
    </subcellularLocation>
</comment>
<accession>A0A7X0VBL4</accession>
<feature type="compositionally biased region" description="Basic and acidic residues" evidence="6">
    <location>
        <begin position="89"/>
        <end position="127"/>
    </location>
</feature>
<proteinExistence type="predicted"/>
<feature type="domain" description="Cardiolipin synthase N-terminal" evidence="8">
    <location>
        <begin position="14"/>
        <end position="59"/>
    </location>
</feature>
<dbReference type="InterPro" id="IPR027379">
    <property type="entry name" value="CLS_N"/>
</dbReference>
<name>A0A7X0VBL4_9ACTN</name>
<evidence type="ECO:0000256" key="5">
    <source>
        <dbReference type="ARBA" id="ARBA00023136"/>
    </source>
</evidence>
<dbReference type="Pfam" id="PF13396">
    <property type="entry name" value="PLDc_N"/>
    <property type="match status" value="1"/>
</dbReference>
<evidence type="ECO:0000256" key="4">
    <source>
        <dbReference type="ARBA" id="ARBA00022989"/>
    </source>
</evidence>
<gene>
    <name evidence="9" type="ORF">H5V45_12255</name>
</gene>